<protein>
    <submittedName>
        <fullName evidence="1">Uncharacterized protein</fullName>
    </submittedName>
</protein>
<name>A0AAV7LX92_PLEWA</name>
<evidence type="ECO:0000313" key="1">
    <source>
        <dbReference type="EMBL" id="KAJ1096156.1"/>
    </source>
</evidence>
<dbReference type="EMBL" id="JANPWB010000014">
    <property type="protein sequence ID" value="KAJ1096156.1"/>
    <property type="molecule type" value="Genomic_DNA"/>
</dbReference>
<gene>
    <name evidence="1" type="ORF">NDU88_001300</name>
</gene>
<dbReference type="Proteomes" id="UP001066276">
    <property type="component" value="Chromosome 10"/>
</dbReference>
<sequence length="100" mass="11302">MASIEVLEQFVIDGPPSAQAARWKMWGEKLENYYAAVVLDPDQRRPMLIFLGGAAIHKISKAVADKGPPYTYQSMKWAFTAYFEPLADPDYERFLLCQAG</sequence>
<dbReference type="AlphaFoldDB" id="A0AAV7LX92"/>
<reference evidence="1" key="1">
    <citation type="journal article" date="2022" name="bioRxiv">
        <title>Sequencing and chromosome-scale assembly of the giantPleurodeles waltlgenome.</title>
        <authorList>
            <person name="Brown T."/>
            <person name="Elewa A."/>
            <person name="Iarovenko S."/>
            <person name="Subramanian E."/>
            <person name="Araus A.J."/>
            <person name="Petzold A."/>
            <person name="Susuki M."/>
            <person name="Suzuki K.-i.T."/>
            <person name="Hayashi T."/>
            <person name="Toyoda A."/>
            <person name="Oliveira C."/>
            <person name="Osipova E."/>
            <person name="Leigh N.D."/>
            <person name="Simon A."/>
            <person name="Yun M.H."/>
        </authorList>
    </citation>
    <scope>NUCLEOTIDE SEQUENCE</scope>
    <source>
        <strain evidence="1">20211129_DDA</strain>
        <tissue evidence="1">Liver</tissue>
    </source>
</reference>
<accession>A0AAV7LX92</accession>
<organism evidence="1 2">
    <name type="scientific">Pleurodeles waltl</name>
    <name type="common">Iberian ribbed newt</name>
    <dbReference type="NCBI Taxonomy" id="8319"/>
    <lineage>
        <taxon>Eukaryota</taxon>
        <taxon>Metazoa</taxon>
        <taxon>Chordata</taxon>
        <taxon>Craniata</taxon>
        <taxon>Vertebrata</taxon>
        <taxon>Euteleostomi</taxon>
        <taxon>Amphibia</taxon>
        <taxon>Batrachia</taxon>
        <taxon>Caudata</taxon>
        <taxon>Salamandroidea</taxon>
        <taxon>Salamandridae</taxon>
        <taxon>Pleurodelinae</taxon>
        <taxon>Pleurodeles</taxon>
    </lineage>
</organism>
<proteinExistence type="predicted"/>
<evidence type="ECO:0000313" key="2">
    <source>
        <dbReference type="Proteomes" id="UP001066276"/>
    </source>
</evidence>
<keyword evidence="2" id="KW-1185">Reference proteome</keyword>
<comment type="caution">
    <text evidence="1">The sequence shown here is derived from an EMBL/GenBank/DDBJ whole genome shotgun (WGS) entry which is preliminary data.</text>
</comment>